<dbReference type="SUPFAM" id="SSF81301">
    <property type="entry name" value="Nucleotidyltransferase"/>
    <property type="match status" value="1"/>
</dbReference>
<comment type="caution">
    <text evidence="1">The sequence shown here is derived from an EMBL/GenBank/DDBJ whole genome shotgun (WGS) entry which is preliminary data.</text>
</comment>
<gene>
    <name evidence="1" type="ORF">EUA93_18480</name>
</gene>
<sequence>MIPPPHVQELLDGFLDEVDRRFPGELTGLFLHGSIVWGELFLGSDVDFVAVWEQLPTGDRLAALAEAHARVAERFATPTFDGFHCTAADLAASPTGTGTRPVFQQGAFDEQGTLDINLVTWHELALGPVVVRGRVPPIHTDLDELLAFTRANLDTYWRGIAEQTAGGAGVEEIGRSDEAVAWIALGAPRLHHLLRTHALTSKSGAGRYVIERLDARWSPIAEEALRVRERPGTESLYDDPVRRGQDTHDLLTWIVEDGTRGRP</sequence>
<dbReference type="EMBL" id="SDWT01000002">
    <property type="protein sequence ID" value="RYB92082.1"/>
    <property type="molecule type" value="Genomic_DNA"/>
</dbReference>
<reference evidence="1 2" key="1">
    <citation type="submission" date="2019-01" db="EMBL/GenBank/DDBJ databases">
        <title>Novel species of Nocardioides.</title>
        <authorList>
            <person name="Liu Q."/>
            <person name="Xin Y.-H."/>
        </authorList>
    </citation>
    <scope>NUCLEOTIDE SEQUENCE [LARGE SCALE GENOMIC DNA]</scope>
    <source>
        <strain evidence="1 2">CGMCC 4.6882</strain>
    </source>
</reference>
<proteinExistence type="predicted"/>
<keyword evidence="2" id="KW-1185">Reference proteome</keyword>
<dbReference type="OrthoDB" id="4066793at2"/>
<dbReference type="Proteomes" id="UP000294071">
    <property type="component" value="Unassembled WGS sequence"/>
</dbReference>
<evidence type="ECO:0000313" key="2">
    <source>
        <dbReference type="Proteomes" id="UP000294071"/>
    </source>
</evidence>
<accession>A0A4V1RKF3</accession>
<protein>
    <recommendedName>
        <fullName evidence="3">DUF4111 domain-containing protein</fullName>
    </recommendedName>
</protein>
<organism evidence="1 2">
    <name type="scientific">Nocardioides oleivorans</name>
    <dbReference type="NCBI Taxonomy" id="273676"/>
    <lineage>
        <taxon>Bacteria</taxon>
        <taxon>Bacillati</taxon>
        <taxon>Actinomycetota</taxon>
        <taxon>Actinomycetes</taxon>
        <taxon>Propionibacteriales</taxon>
        <taxon>Nocardioidaceae</taxon>
        <taxon>Nocardioides</taxon>
    </lineage>
</organism>
<evidence type="ECO:0000313" key="1">
    <source>
        <dbReference type="EMBL" id="RYB92082.1"/>
    </source>
</evidence>
<dbReference type="AlphaFoldDB" id="A0A4V1RKF3"/>
<evidence type="ECO:0008006" key="3">
    <source>
        <dbReference type="Google" id="ProtNLM"/>
    </source>
</evidence>
<dbReference type="RefSeq" id="WP_129401746.1">
    <property type="nucleotide sequence ID" value="NZ_SDWT01000002.1"/>
</dbReference>
<name>A0A4V1RKF3_9ACTN</name>
<dbReference type="InterPro" id="IPR043519">
    <property type="entry name" value="NT_sf"/>
</dbReference>